<dbReference type="InterPro" id="IPR008636">
    <property type="entry name" value="Hook_C"/>
</dbReference>
<feature type="domain" description="Hook C-terminal" evidence="2">
    <location>
        <begin position="1"/>
        <end position="108"/>
    </location>
</feature>
<dbReference type="GO" id="GO:0031122">
    <property type="term" value="P:cytoplasmic microtubule organization"/>
    <property type="evidence" value="ECO:0007669"/>
    <property type="project" value="InterPro"/>
</dbReference>
<organism evidence="3 4">
    <name type="scientific">Adineta steineri</name>
    <dbReference type="NCBI Taxonomy" id="433720"/>
    <lineage>
        <taxon>Eukaryota</taxon>
        <taxon>Metazoa</taxon>
        <taxon>Spiralia</taxon>
        <taxon>Gnathifera</taxon>
        <taxon>Rotifera</taxon>
        <taxon>Eurotatoria</taxon>
        <taxon>Bdelloidea</taxon>
        <taxon>Adinetida</taxon>
        <taxon>Adinetidae</taxon>
        <taxon>Adineta</taxon>
    </lineage>
</organism>
<accession>A0A820K903</accession>
<evidence type="ECO:0000313" key="3">
    <source>
        <dbReference type="EMBL" id="CAF4333402.1"/>
    </source>
</evidence>
<dbReference type="GO" id="GO:0008017">
    <property type="term" value="F:microtubule binding"/>
    <property type="evidence" value="ECO:0007669"/>
    <property type="project" value="InterPro"/>
</dbReference>
<name>A0A820K903_9BILA</name>
<feature type="non-terminal residue" evidence="3">
    <location>
        <position position="111"/>
    </location>
</feature>
<feature type="compositionally biased region" description="Basic and acidic residues" evidence="1">
    <location>
        <begin position="86"/>
        <end position="111"/>
    </location>
</feature>
<dbReference type="EMBL" id="CAJOAY010019796">
    <property type="protein sequence ID" value="CAF4333402.1"/>
    <property type="molecule type" value="Genomic_DNA"/>
</dbReference>
<dbReference type="Pfam" id="PF05622">
    <property type="entry name" value="HOOK"/>
    <property type="match status" value="1"/>
</dbReference>
<comment type="caution">
    <text evidence="3">The sequence shown here is derived from an EMBL/GenBank/DDBJ whole genome shotgun (WGS) entry which is preliminary data.</text>
</comment>
<gene>
    <name evidence="3" type="ORF">OKA104_LOCUS47891</name>
</gene>
<feature type="region of interest" description="Disordered" evidence="1">
    <location>
        <begin position="82"/>
        <end position="111"/>
    </location>
</feature>
<evidence type="ECO:0000313" key="4">
    <source>
        <dbReference type="Proteomes" id="UP000663881"/>
    </source>
</evidence>
<dbReference type="AlphaFoldDB" id="A0A820K903"/>
<evidence type="ECO:0000256" key="1">
    <source>
        <dbReference type="SAM" id="MobiDB-lite"/>
    </source>
</evidence>
<sequence length="111" mass="13163">ERFIHLQHENKMLKLRQTEETNNEQILLLQANCEQFKDQNNQLTNDLWMSNRKILELEATLKDTTSLAENSTEITDLKKSLNRAMTRHEEESTRTKNQIDELQKRLDHSGI</sequence>
<evidence type="ECO:0000259" key="2">
    <source>
        <dbReference type="Pfam" id="PF05622"/>
    </source>
</evidence>
<protein>
    <recommendedName>
        <fullName evidence="2">Hook C-terminal domain-containing protein</fullName>
    </recommendedName>
</protein>
<reference evidence="3" key="1">
    <citation type="submission" date="2021-02" db="EMBL/GenBank/DDBJ databases">
        <authorList>
            <person name="Nowell W R."/>
        </authorList>
    </citation>
    <scope>NUCLEOTIDE SEQUENCE</scope>
</reference>
<proteinExistence type="predicted"/>
<dbReference type="Proteomes" id="UP000663881">
    <property type="component" value="Unassembled WGS sequence"/>
</dbReference>